<name>A0AAU9U0Z3_EUPED</name>
<dbReference type="AlphaFoldDB" id="A0AAU9U0Z3"/>
<dbReference type="EMBL" id="CAKOGL010000011">
    <property type="protein sequence ID" value="CAH2091772.1"/>
    <property type="molecule type" value="Genomic_DNA"/>
</dbReference>
<sequence length="74" mass="8144">MTTVVENRPPDCTACRIFSSIGLVGIGAYLANAAFKNTTLPGKIVVSTFSFAFVTLGVQRYKQQYPFNKHIEKS</sequence>
<proteinExistence type="predicted"/>
<keyword evidence="3" id="KW-1185">Reference proteome</keyword>
<evidence type="ECO:0000259" key="1">
    <source>
        <dbReference type="Pfam" id="PF15055"/>
    </source>
</evidence>
<organism evidence="2 3">
    <name type="scientific">Euphydryas editha</name>
    <name type="common">Edith's checkerspot</name>
    <dbReference type="NCBI Taxonomy" id="104508"/>
    <lineage>
        <taxon>Eukaryota</taxon>
        <taxon>Metazoa</taxon>
        <taxon>Ecdysozoa</taxon>
        <taxon>Arthropoda</taxon>
        <taxon>Hexapoda</taxon>
        <taxon>Insecta</taxon>
        <taxon>Pterygota</taxon>
        <taxon>Neoptera</taxon>
        <taxon>Endopterygota</taxon>
        <taxon>Lepidoptera</taxon>
        <taxon>Glossata</taxon>
        <taxon>Ditrysia</taxon>
        <taxon>Papilionoidea</taxon>
        <taxon>Nymphalidae</taxon>
        <taxon>Nymphalinae</taxon>
        <taxon>Euphydryas</taxon>
    </lineage>
</organism>
<protein>
    <recommendedName>
        <fullName evidence="1">Distal membrane-arm assembly complex protein 1-like domain-containing protein</fullName>
    </recommendedName>
</protein>
<dbReference type="Pfam" id="PF15055">
    <property type="entry name" value="DMAC1_Dmo2"/>
    <property type="match status" value="1"/>
</dbReference>
<evidence type="ECO:0000313" key="3">
    <source>
        <dbReference type="Proteomes" id="UP001153954"/>
    </source>
</evidence>
<reference evidence="2" key="1">
    <citation type="submission" date="2022-03" db="EMBL/GenBank/DDBJ databases">
        <authorList>
            <person name="Tunstrom K."/>
        </authorList>
    </citation>
    <scope>NUCLEOTIDE SEQUENCE</scope>
</reference>
<dbReference type="Proteomes" id="UP001153954">
    <property type="component" value="Unassembled WGS sequence"/>
</dbReference>
<feature type="domain" description="Distal membrane-arm assembly complex protein 1-like" evidence="1">
    <location>
        <begin position="11"/>
        <end position="57"/>
    </location>
</feature>
<dbReference type="InterPro" id="IPR028036">
    <property type="entry name" value="DMAC1-like_dom"/>
</dbReference>
<gene>
    <name evidence="2" type="ORF">EEDITHA_LOCUS7605</name>
</gene>
<accession>A0AAU9U0Z3</accession>
<evidence type="ECO:0000313" key="2">
    <source>
        <dbReference type="EMBL" id="CAH2091772.1"/>
    </source>
</evidence>
<comment type="caution">
    <text evidence="2">The sequence shown here is derived from an EMBL/GenBank/DDBJ whole genome shotgun (WGS) entry which is preliminary data.</text>
</comment>